<evidence type="ECO:0000259" key="1">
    <source>
        <dbReference type="PROSITE" id="PS50995"/>
    </source>
</evidence>
<evidence type="ECO:0000313" key="3">
    <source>
        <dbReference type="Proteomes" id="UP001201873"/>
    </source>
</evidence>
<protein>
    <submittedName>
        <fullName evidence="2">MarR family transcriptional regulator</fullName>
    </submittedName>
</protein>
<dbReference type="InterPro" id="IPR000835">
    <property type="entry name" value="HTH_MarR-typ"/>
</dbReference>
<dbReference type="InterPro" id="IPR036388">
    <property type="entry name" value="WH-like_DNA-bd_sf"/>
</dbReference>
<dbReference type="SMART" id="SM00347">
    <property type="entry name" value="HTH_MARR"/>
    <property type="match status" value="1"/>
</dbReference>
<dbReference type="PANTHER" id="PTHR33164">
    <property type="entry name" value="TRANSCRIPTIONAL REGULATOR, MARR FAMILY"/>
    <property type="match status" value="1"/>
</dbReference>
<dbReference type="EMBL" id="JALKFT010000013">
    <property type="protein sequence ID" value="MCK9877015.1"/>
    <property type="molecule type" value="Genomic_DNA"/>
</dbReference>
<dbReference type="InterPro" id="IPR039422">
    <property type="entry name" value="MarR/SlyA-like"/>
</dbReference>
<sequence>MPERDRHPRTVDPAAVPARLRSLASRLLGRGALHADRISNARLDTAGATRWQYSVLVTLRDTGPASQAALSDRTGIHRSDMVAVLGTLAQAGQVRRLPDPADRRRNIVTLTPTGRSRLDLLDRLVDEAQDELLAPLSPAERLDLVRLLQRLDNHHTTR</sequence>
<keyword evidence="3" id="KW-1185">Reference proteome</keyword>
<name>A0ABT0JZY9_9ACTN</name>
<dbReference type="Gene3D" id="1.10.10.10">
    <property type="entry name" value="Winged helix-like DNA-binding domain superfamily/Winged helix DNA-binding domain"/>
    <property type="match status" value="1"/>
</dbReference>
<dbReference type="RefSeq" id="WP_248812326.1">
    <property type="nucleotide sequence ID" value="NZ_JALKFT010000013.1"/>
</dbReference>
<dbReference type="PROSITE" id="PS50995">
    <property type="entry name" value="HTH_MARR_2"/>
    <property type="match status" value="1"/>
</dbReference>
<dbReference type="Proteomes" id="UP001201873">
    <property type="component" value="Unassembled WGS sequence"/>
</dbReference>
<dbReference type="Pfam" id="PF01047">
    <property type="entry name" value="MarR"/>
    <property type="match status" value="1"/>
</dbReference>
<dbReference type="PANTHER" id="PTHR33164:SF43">
    <property type="entry name" value="HTH-TYPE TRANSCRIPTIONAL REPRESSOR YETL"/>
    <property type="match status" value="1"/>
</dbReference>
<organism evidence="2 3">
    <name type="scientific">Frankia umida</name>
    <dbReference type="NCBI Taxonomy" id="573489"/>
    <lineage>
        <taxon>Bacteria</taxon>
        <taxon>Bacillati</taxon>
        <taxon>Actinomycetota</taxon>
        <taxon>Actinomycetes</taxon>
        <taxon>Frankiales</taxon>
        <taxon>Frankiaceae</taxon>
        <taxon>Frankia</taxon>
    </lineage>
</organism>
<dbReference type="InterPro" id="IPR036390">
    <property type="entry name" value="WH_DNA-bd_sf"/>
</dbReference>
<gene>
    <name evidence="2" type="ORF">MXD59_14745</name>
</gene>
<dbReference type="PRINTS" id="PR00598">
    <property type="entry name" value="HTHMARR"/>
</dbReference>
<comment type="caution">
    <text evidence="2">The sequence shown here is derived from an EMBL/GenBank/DDBJ whole genome shotgun (WGS) entry which is preliminary data.</text>
</comment>
<accession>A0ABT0JZY9</accession>
<reference evidence="2 3" key="1">
    <citation type="submission" date="2022-04" db="EMBL/GenBank/DDBJ databases">
        <title>Genome diversity in the genus Frankia.</title>
        <authorList>
            <person name="Carlos-Shanley C."/>
            <person name="Hahn D."/>
        </authorList>
    </citation>
    <scope>NUCLEOTIDE SEQUENCE [LARGE SCALE GENOMIC DNA]</scope>
    <source>
        <strain evidence="2 3">Ag45/Mut15</strain>
    </source>
</reference>
<proteinExistence type="predicted"/>
<feature type="domain" description="HTH marR-type" evidence="1">
    <location>
        <begin position="21"/>
        <end position="153"/>
    </location>
</feature>
<evidence type="ECO:0000313" key="2">
    <source>
        <dbReference type="EMBL" id="MCK9877015.1"/>
    </source>
</evidence>
<dbReference type="SUPFAM" id="SSF46785">
    <property type="entry name" value="Winged helix' DNA-binding domain"/>
    <property type="match status" value="1"/>
</dbReference>